<comment type="similarity">
    <text evidence="1 8">Belongs to the peptidase S11 family.</text>
</comment>
<keyword evidence="10" id="KW-0645">Protease</keyword>
<dbReference type="PANTHER" id="PTHR21581:SF33">
    <property type="entry name" value="D-ALANYL-D-ALANINE CARBOXYPEPTIDASE DACB"/>
    <property type="match status" value="1"/>
</dbReference>
<evidence type="ECO:0000259" key="9">
    <source>
        <dbReference type="Pfam" id="PF00768"/>
    </source>
</evidence>
<feature type="domain" description="Peptidase S11 D-alanyl-D-alanine carboxypeptidase A N-terminal" evidence="9">
    <location>
        <begin position="10"/>
        <end position="230"/>
    </location>
</feature>
<keyword evidence="10" id="KW-0121">Carboxypeptidase</keyword>
<evidence type="ECO:0000313" key="10">
    <source>
        <dbReference type="EMBL" id="MBD7945153.1"/>
    </source>
</evidence>
<dbReference type="PRINTS" id="PR00725">
    <property type="entry name" value="DADACBPTASE1"/>
</dbReference>
<evidence type="ECO:0000256" key="1">
    <source>
        <dbReference type="ARBA" id="ARBA00007164"/>
    </source>
</evidence>
<gene>
    <name evidence="10" type="ORF">H9650_13585</name>
</gene>
<evidence type="ECO:0000256" key="8">
    <source>
        <dbReference type="RuleBase" id="RU004016"/>
    </source>
</evidence>
<keyword evidence="2" id="KW-0732">Signal</keyword>
<evidence type="ECO:0000256" key="2">
    <source>
        <dbReference type="ARBA" id="ARBA00022729"/>
    </source>
</evidence>
<dbReference type="GO" id="GO:0004180">
    <property type="term" value="F:carboxypeptidase activity"/>
    <property type="evidence" value="ECO:0007669"/>
    <property type="project" value="UniProtKB-KW"/>
</dbReference>
<evidence type="ECO:0000256" key="4">
    <source>
        <dbReference type="ARBA" id="ARBA00022960"/>
    </source>
</evidence>
<organism evidence="10 11">
    <name type="scientific">Psychrobacillus faecigallinarum</name>
    <dbReference type="NCBI Taxonomy" id="2762235"/>
    <lineage>
        <taxon>Bacteria</taxon>
        <taxon>Bacillati</taxon>
        <taxon>Bacillota</taxon>
        <taxon>Bacilli</taxon>
        <taxon>Bacillales</taxon>
        <taxon>Bacillaceae</taxon>
        <taxon>Psychrobacillus</taxon>
    </lineage>
</organism>
<dbReference type="Gene3D" id="3.40.710.10">
    <property type="entry name" value="DD-peptidase/beta-lactamase superfamily"/>
    <property type="match status" value="1"/>
</dbReference>
<dbReference type="InterPro" id="IPR012338">
    <property type="entry name" value="Beta-lactam/transpept-like"/>
</dbReference>
<evidence type="ECO:0000256" key="5">
    <source>
        <dbReference type="ARBA" id="ARBA00022984"/>
    </source>
</evidence>
<evidence type="ECO:0000313" key="11">
    <source>
        <dbReference type="Proteomes" id="UP000640786"/>
    </source>
</evidence>
<protein>
    <submittedName>
        <fullName evidence="10">D-alanyl-D-alanine carboxypeptidase</fullName>
    </submittedName>
</protein>
<reference evidence="10 11" key="1">
    <citation type="submission" date="2020-08" db="EMBL/GenBank/DDBJ databases">
        <title>A Genomic Blueprint of the Chicken Gut Microbiome.</title>
        <authorList>
            <person name="Gilroy R."/>
            <person name="Ravi A."/>
            <person name="Getino M."/>
            <person name="Pursley I."/>
            <person name="Horton D.L."/>
            <person name="Alikhan N.-F."/>
            <person name="Baker D."/>
            <person name="Gharbi K."/>
            <person name="Hall N."/>
            <person name="Watson M."/>
            <person name="Adriaenssens E.M."/>
            <person name="Foster-Nyarko E."/>
            <person name="Jarju S."/>
            <person name="Secka A."/>
            <person name="Antonio M."/>
            <person name="Oren A."/>
            <person name="Chaudhuri R."/>
            <person name="La Ragione R.M."/>
            <person name="Hildebrand F."/>
            <person name="Pallen M.J."/>
        </authorList>
    </citation>
    <scope>NUCLEOTIDE SEQUENCE [LARGE SCALE GENOMIC DNA]</scope>
    <source>
        <strain evidence="10 11">Sa2BUA9</strain>
    </source>
</reference>
<keyword evidence="11" id="KW-1185">Reference proteome</keyword>
<keyword evidence="5" id="KW-0573">Peptidoglycan synthesis</keyword>
<keyword evidence="4" id="KW-0133">Cell shape</keyword>
<dbReference type="InterPro" id="IPR018044">
    <property type="entry name" value="Peptidase_S11"/>
</dbReference>
<name>A0ABR8RBH8_9BACI</name>
<proteinExistence type="inferred from homology"/>
<keyword evidence="6" id="KW-0961">Cell wall biogenesis/degradation</keyword>
<evidence type="ECO:0000256" key="6">
    <source>
        <dbReference type="ARBA" id="ARBA00023316"/>
    </source>
</evidence>
<dbReference type="SUPFAM" id="SSF56601">
    <property type="entry name" value="beta-lactamase/transpeptidase-like"/>
    <property type="match status" value="1"/>
</dbReference>
<evidence type="ECO:0000256" key="3">
    <source>
        <dbReference type="ARBA" id="ARBA00022801"/>
    </source>
</evidence>
<sequence>MFFLLINISNAHATSSSYAVIDAKTGRLLLGSNADVELPIASLTKVWTALTVLDNATLDEEITISSVAAAQEGSSLYLQPGEVWTVNSLLHGLMLQSGNDAAYALAEHTGGSLEGFVKLMNEKFELAGLDHSHFTNPSGLHNDDHYASAHDMANMFRLALQNEDFKKISSAKNFVPEERSIKWRNKHKLMHFNEYTVAGKTGYTKRAGRTLVTYLKDKDKEVIVVTLNHSNDWNTHVSLAEQVFQNYENVKVVEKGKYQLFQKDVIEVKKDYYLLLNKEEQDQLNNVLIIPRNNNEKKPYLWKVMIDKDVALEFNVKKVK</sequence>
<accession>A0ABR8RBH8</accession>
<dbReference type="InterPro" id="IPR001967">
    <property type="entry name" value="Peptidase_S11_N"/>
</dbReference>
<keyword evidence="3" id="KW-0378">Hydrolase</keyword>
<dbReference type="Proteomes" id="UP000640786">
    <property type="component" value="Unassembled WGS sequence"/>
</dbReference>
<dbReference type="PROSITE" id="PS50889">
    <property type="entry name" value="S4"/>
    <property type="match status" value="1"/>
</dbReference>
<dbReference type="PANTHER" id="PTHR21581">
    <property type="entry name" value="D-ALANYL-D-ALANINE CARBOXYPEPTIDASE"/>
    <property type="match status" value="1"/>
</dbReference>
<comment type="caution">
    <text evidence="10">The sequence shown here is derived from an EMBL/GenBank/DDBJ whole genome shotgun (WGS) entry which is preliminary data.</text>
</comment>
<keyword evidence="7" id="KW-0694">RNA-binding</keyword>
<dbReference type="Pfam" id="PF00768">
    <property type="entry name" value="Peptidase_S11"/>
    <property type="match status" value="1"/>
</dbReference>
<dbReference type="RefSeq" id="WP_191697443.1">
    <property type="nucleotide sequence ID" value="NZ_JACSQO010000007.1"/>
</dbReference>
<dbReference type="EMBL" id="JACSQO010000007">
    <property type="protein sequence ID" value="MBD7945153.1"/>
    <property type="molecule type" value="Genomic_DNA"/>
</dbReference>
<evidence type="ECO:0000256" key="7">
    <source>
        <dbReference type="PROSITE-ProRule" id="PRU00182"/>
    </source>
</evidence>